<keyword evidence="3" id="KW-1185">Reference proteome</keyword>
<dbReference type="Proteomes" id="UP000198280">
    <property type="component" value="Unassembled WGS sequence"/>
</dbReference>
<organism evidence="2 3">
    <name type="scientific">Actinacidiphila glaucinigra</name>
    <dbReference type="NCBI Taxonomy" id="235986"/>
    <lineage>
        <taxon>Bacteria</taxon>
        <taxon>Bacillati</taxon>
        <taxon>Actinomycetota</taxon>
        <taxon>Actinomycetes</taxon>
        <taxon>Kitasatosporales</taxon>
        <taxon>Streptomycetaceae</taxon>
        <taxon>Actinacidiphila</taxon>
    </lineage>
</organism>
<reference evidence="2 3" key="1">
    <citation type="submission" date="2017-06" db="EMBL/GenBank/DDBJ databases">
        <authorList>
            <person name="Kim H.J."/>
            <person name="Triplett B.A."/>
        </authorList>
    </citation>
    <scope>NUCLEOTIDE SEQUENCE [LARGE SCALE GENOMIC DNA]</scope>
    <source>
        <strain evidence="2 3">CGMCC 4.1858</strain>
    </source>
</reference>
<dbReference type="Pfam" id="PF01590">
    <property type="entry name" value="GAF"/>
    <property type="match status" value="1"/>
</dbReference>
<dbReference type="EMBL" id="FZOF01000010">
    <property type="protein sequence ID" value="SNS89191.1"/>
    <property type="molecule type" value="Genomic_DNA"/>
</dbReference>
<dbReference type="Gene3D" id="3.30.450.40">
    <property type="match status" value="1"/>
</dbReference>
<protein>
    <submittedName>
        <fullName evidence="2">GAF domain-containing protein</fullName>
    </submittedName>
</protein>
<dbReference type="OrthoDB" id="3928741at2"/>
<dbReference type="AlphaFoldDB" id="A0A239I6T5"/>
<name>A0A239I6T5_9ACTN</name>
<feature type="domain" description="GAF" evidence="1">
    <location>
        <begin position="126"/>
        <end position="219"/>
    </location>
</feature>
<evidence type="ECO:0000313" key="3">
    <source>
        <dbReference type="Proteomes" id="UP000198280"/>
    </source>
</evidence>
<evidence type="ECO:0000313" key="2">
    <source>
        <dbReference type="EMBL" id="SNS89191.1"/>
    </source>
</evidence>
<gene>
    <name evidence="2" type="ORF">SAMN05216252_11010</name>
</gene>
<dbReference type="InterPro" id="IPR003018">
    <property type="entry name" value="GAF"/>
</dbReference>
<sequence length="439" mass="47247">MTVTYAASYAAWPPGTDPDLLRRDVARAHEEFLSTGRPPRPVRDVVRDSWQRSLRGGVDPEADGPRSPGLGAAELRDYRRQHPMAAVLPVVRSLLVEPAQDSDQLVAVGDEHARLLWVEGTPGLAARAERIGFVEGAEWAEAAAGTNAPGTAVALGRPLQIYAGEHFIRPVHPWSCSAAPVRDPDTGAVIGVLDLTGGDHIAAPHALALVRATVAAAEAELRLLRLRGVLPAAPAPGTPGALGPPGASGAGARLEVLARDRARLTSPYGTVELSPRHSEIVFLLARHPRGFGADALAARLHEHESARVTMRAEMSRLRRLLGPQVLGSRPYRLLLPAATDADEVRALLARGAHRRALARYPGAMLPGSDAPAIVDAREELDWALRRALRDRGDARLLLDWLDRPGNHDDVELLRAALRALPRESPRGPVLRALLDRARR</sequence>
<dbReference type="RefSeq" id="WP_089225471.1">
    <property type="nucleotide sequence ID" value="NZ_FZOF01000010.1"/>
</dbReference>
<accession>A0A239I6T5</accession>
<dbReference type="InterPro" id="IPR029016">
    <property type="entry name" value="GAF-like_dom_sf"/>
</dbReference>
<evidence type="ECO:0000259" key="1">
    <source>
        <dbReference type="Pfam" id="PF01590"/>
    </source>
</evidence>
<proteinExistence type="predicted"/>